<dbReference type="InterPro" id="IPR041430">
    <property type="entry name" value="ADD_ATRX"/>
</dbReference>
<dbReference type="GO" id="GO:0008270">
    <property type="term" value="F:zinc ion binding"/>
    <property type="evidence" value="ECO:0007669"/>
    <property type="project" value="UniProtKB-KW"/>
</dbReference>
<feature type="compositionally biased region" description="Basic and acidic residues" evidence="14">
    <location>
        <begin position="506"/>
        <end position="523"/>
    </location>
</feature>
<feature type="compositionally biased region" description="Basic and acidic residues" evidence="14">
    <location>
        <begin position="1325"/>
        <end position="1351"/>
    </location>
</feature>
<keyword evidence="7" id="KW-0378">Hydrolase</keyword>
<feature type="compositionally biased region" description="Polar residues" evidence="14">
    <location>
        <begin position="629"/>
        <end position="642"/>
    </location>
</feature>
<evidence type="ECO:0000313" key="16">
    <source>
        <dbReference type="EMBL" id="KAK7085508.1"/>
    </source>
</evidence>
<dbReference type="InterPro" id="IPR052131">
    <property type="entry name" value="ATRX_domain-containing"/>
</dbReference>
<dbReference type="SUPFAM" id="SSF57903">
    <property type="entry name" value="FYVE/PHD zinc finger"/>
    <property type="match status" value="1"/>
</dbReference>
<keyword evidence="3" id="KW-0479">Metal-binding</keyword>
<dbReference type="GO" id="GO:0003678">
    <property type="term" value="F:DNA helicase activity"/>
    <property type="evidence" value="ECO:0007669"/>
    <property type="project" value="UniProtKB-EC"/>
</dbReference>
<feature type="compositionally biased region" description="Basic and acidic residues" evidence="14">
    <location>
        <begin position="1282"/>
        <end position="1294"/>
    </location>
</feature>
<proteinExistence type="inferred from homology"/>
<dbReference type="InterPro" id="IPR013083">
    <property type="entry name" value="Znf_RING/FYVE/PHD"/>
</dbReference>
<dbReference type="Proteomes" id="UP001381693">
    <property type="component" value="Unassembled WGS sequence"/>
</dbReference>
<keyword evidence="12" id="KW-0539">Nucleus</keyword>
<feature type="region of interest" description="Disordered" evidence="14">
    <location>
        <begin position="242"/>
        <end position="316"/>
    </location>
</feature>
<organism evidence="16 17">
    <name type="scientific">Halocaridina rubra</name>
    <name type="common">Hawaiian red shrimp</name>
    <dbReference type="NCBI Taxonomy" id="373956"/>
    <lineage>
        <taxon>Eukaryota</taxon>
        <taxon>Metazoa</taxon>
        <taxon>Ecdysozoa</taxon>
        <taxon>Arthropoda</taxon>
        <taxon>Crustacea</taxon>
        <taxon>Multicrustacea</taxon>
        <taxon>Malacostraca</taxon>
        <taxon>Eumalacostraca</taxon>
        <taxon>Eucarida</taxon>
        <taxon>Decapoda</taxon>
        <taxon>Pleocyemata</taxon>
        <taxon>Caridea</taxon>
        <taxon>Atyoidea</taxon>
        <taxon>Atyidae</taxon>
        <taxon>Halocaridina</taxon>
    </lineage>
</organism>
<feature type="non-terminal residue" evidence="16">
    <location>
        <position position="1436"/>
    </location>
</feature>
<evidence type="ECO:0000256" key="6">
    <source>
        <dbReference type="ARBA" id="ARBA00022771"/>
    </source>
</evidence>
<comment type="catalytic activity">
    <reaction evidence="13">
        <text>ATP + H2O = ADP + phosphate + H(+)</text>
        <dbReference type="Rhea" id="RHEA:13065"/>
        <dbReference type="ChEBI" id="CHEBI:15377"/>
        <dbReference type="ChEBI" id="CHEBI:15378"/>
        <dbReference type="ChEBI" id="CHEBI:30616"/>
        <dbReference type="ChEBI" id="CHEBI:43474"/>
        <dbReference type="ChEBI" id="CHEBI:456216"/>
        <dbReference type="EC" id="3.6.4.12"/>
    </reaction>
</comment>
<dbReference type="PROSITE" id="PS51533">
    <property type="entry name" value="ADD"/>
    <property type="match status" value="1"/>
</dbReference>
<accession>A0AAN9AE83</accession>
<evidence type="ECO:0000256" key="13">
    <source>
        <dbReference type="ARBA" id="ARBA00047995"/>
    </source>
</evidence>
<feature type="compositionally biased region" description="Basic and acidic residues" evidence="14">
    <location>
        <begin position="666"/>
        <end position="682"/>
    </location>
</feature>
<dbReference type="GO" id="GO:0010468">
    <property type="term" value="P:regulation of gene expression"/>
    <property type="evidence" value="ECO:0007669"/>
    <property type="project" value="UniProtKB-ARBA"/>
</dbReference>
<feature type="compositionally biased region" description="Acidic residues" evidence="14">
    <location>
        <begin position="1421"/>
        <end position="1436"/>
    </location>
</feature>
<feature type="compositionally biased region" description="Basic residues" evidence="14">
    <location>
        <begin position="1105"/>
        <end position="1119"/>
    </location>
</feature>
<feature type="compositionally biased region" description="Basic and acidic residues" evidence="14">
    <location>
        <begin position="900"/>
        <end position="949"/>
    </location>
</feature>
<comment type="subcellular location">
    <subcellularLocation>
        <location evidence="1">Nucleus</location>
    </subcellularLocation>
</comment>
<evidence type="ECO:0000256" key="7">
    <source>
        <dbReference type="ARBA" id="ARBA00022801"/>
    </source>
</evidence>
<feature type="compositionally biased region" description="Basic and acidic residues" evidence="14">
    <location>
        <begin position="285"/>
        <end position="299"/>
    </location>
</feature>
<evidence type="ECO:0000313" key="17">
    <source>
        <dbReference type="Proteomes" id="UP001381693"/>
    </source>
</evidence>
<feature type="compositionally biased region" description="Basic and acidic residues" evidence="14">
    <location>
        <begin position="1211"/>
        <end position="1223"/>
    </location>
</feature>
<dbReference type="GO" id="GO:0005721">
    <property type="term" value="C:pericentric heterochromatin"/>
    <property type="evidence" value="ECO:0007669"/>
    <property type="project" value="TreeGrafter"/>
</dbReference>
<dbReference type="EMBL" id="JAXCGZ010000876">
    <property type="protein sequence ID" value="KAK7085508.1"/>
    <property type="molecule type" value="Genomic_DNA"/>
</dbReference>
<keyword evidence="8" id="KW-0862">Zinc</keyword>
<feature type="compositionally biased region" description="Basic and acidic residues" evidence="14">
    <location>
        <begin position="1397"/>
        <end position="1409"/>
    </location>
</feature>
<evidence type="ECO:0000256" key="1">
    <source>
        <dbReference type="ARBA" id="ARBA00004123"/>
    </source>
</evidence>
<dbReference type="GO" id="GO:0005634">
    <property type="term" value="C:nucleus"/>
    <property type="evidence" value="ECO:0007669"/>
    <property type="project" value="UniProtKB-SubCell"/>
</dbReference>
<feature type="compositionally biased region" description="Polar residues" evidence="14">
    <location>
        <begin position="726"/>
        <end position="743"/>
    </location>
</feature>
<feature type="region of interest" description="Disordered" evidence="14">
    <location>
        <begin position="497"/>
        <end position="523"/>
    </location>
</feature>
<reference evidence="16 17" key="1">
    <citation type="submission" date="2023-11" db="EMBL/GenBank/DDBJ databases">
        <title>Halocaridina rubra genome assembly.</title>
        <authorList>
            <person name="Smith C."/>
        </authorList>
    </citation>
    <scope>NUCLEOTIDE SEQUENCE [LARGE SCALE GENOMIC DNA]</scope>
    <source>
        <strain evidence="16">EP-1</strain>
        <tissue evidence="16">Whole</tissue>
    </source>
</reference>
<keyword evidence="17" id="KW-1185">Reference proteome</keyword>
<protein>
    <recommendedName>
        <fullName evidence="15">PHD-type domain-containing protein</fullName>
    </recommendedName>
</protein>
<feature type="compositionally biased region" description="Basic and acidic residues" evidence="14">
    <location>
        <begin position="812"/>
        <end position="832"/>
    </location>
</feature>
<feature type="compositionally biased region" description="Basic residues" evidence="14">
    <location>
        <begin position="1295"/>
        <end position="1307"/>
    </location>
</feature>
<name>A0AAN9AE83_HALRR</name>
<dbReference type="GO" id="GO:0006338">
    <property type="term" value="P:chromatin remodeling"/>
    <property type="evidence" value="ECO:0007669"/>
    <property type="project" value="TreeGrafter"/>
</dbReference>
<feature type="compositionally biased region" description="Basic and acidic residues" evidence="14">
    <location>
        <begin position="757"/>
        <end position="771"/>
    </location>
</feature>
<feature type="compositionally biased region" description="Basic and acidic residues" evidence="14">
    <location>
        <begin position="961"/>
        <end position="1016"/>
    </location>
</feature>
<keyword evidence="6" id="KW-0863">Zinc-finger</keyword>
<sequence>MDTFVYEPDPDGKTQQVAVIMTGQVYRDAGLKHSKHPQVEGRLYDRLCVIGKHPLRDEVRRLAAHIALLVNDKEFRPTVAWLDNFMRRFCLSKKKMGFHSMNMLKAKEKPFKQDAGASTMALSGEKGLTQEEVYSALGFSKDFTGIGERGIENGSPGNVMNGKVREENGVKNGNDVDKVSQMEVDSIASNSTTQEPLTEINKLEENTTGGEAQISEKERVGKIKVKSNSLLFDNNILEADVKESSGESNKNDKLREEDDDNKVEGQGNNSSNDELEERDSSNFAEKSESESESDDRNSASEEEEEERMKSKQETSITYTRKENEYYKKNLDALQNRLSTSVIRCTSCFEQVNHQIERLVCTHPALGVFLCRRCYKYYGKGKFHKDDDGYDEYCRLCAEGGDILCCEQENCFNGFCKRCIKRVLGRSELKNAEKAKKWSCYICDPAPMTEIRAQHRLILSNLHEEEKKKDNMSRKELKAKEIKNKFALLKSRRLEKKALVESQQKPKTKDSLKDNEGKKKETPRGEPWLRHIIDSFSGVLLDCCENVQKIEEVWAKYDYTKEATAKTAKRICKQSSQMREIFEKVEKDIKKEIAKLSDVVSEDVEILENNAYEVELCDKSKDSLGDESIAESSINTQRNTNNEIEVGAGGMDDDSVEEETNAIEGNDGVKKRSDNLDTNEEAHQSNPSESIRSRSNKDSDSKEKETDALEENDGKIRENNSKKCEEANQNSPSMSTRSRFSKISGNKEEETDVLGENDAVKKRDDKIKKSEDIQGCTARSTRSNSKRDSECKQTEEAAVTNPSDDVKYGVALDRGKEKPVGQDSSKGKVETDKFAQMMSDDENSSVKEGASAENQQNAPEASENSVNTENDLQDGNEEVENLKKSLRQKGNKQDVDDDERNSEMREEKEESSPRKKTNKEDSEFDTHGSEESDKKVKMEILHSTPKKEATANKSVIDDAEGDENKGTLKNLKKECVKKEIKYEKTDSSVKVKTEDMSEEDEKKSTKTKRKSSEGKAKDTKKRRKREVSEDSDDILLGIGTSTGEEVESENENAKTKKQRNNKSKKVSNGDDEGKERNVSRKTANANKKAFSSLLASDSSDDENNMKKRSKRVSQGKKKKQSSGAEKADKTVISETSNSDENEIEKESKGKVKEKDSNDKEAKDAISDSESDLDLEDTLKPKCKKKKHLRERERMAAPGESRKQRRIKAKRMKLTEEEREDLEKQQLDNSAVVRIQRLKASVINTLEESESIHVADYPDLDNGSSELDQATYDGDAEEEEDSDREFSRLMKFDVSKKFCKPSPKCKKKIPPSDDEQEEEEEDDKEESNDGDKKNPRKNERKKKEGLLDISVDKDVDEEEEEECKKKKRREGISVNEKMKKNLLMSSDEEAESSEEDESRNDLEEAEREKLKYEKRKVKKEQESEKEEEGEEEGGEDEE</sequence>
<dbReference type="InterPro" id="IPR011011">
    <property type="entry name" value="Znf_FYVE_PHD"/>
</dbReference>
<feature type="domain" description="PHD-type" evidence="15">
    <location>
        <begin position="332"/>
        <end position="470"/>
    </location>
</feature>
<gene>
    <name evidence="16" type="ORF">SK128_019955</name>
</gene>
<feature type="compositionally biased region" description="Acidic residues" evidence="14">
    <location>
        <begin position="650"/>
        <end position="660"/>
    </location>
</feature>
<evidence type="ECO:0000256" key="4">
    <source>
        <dbReference type="ARBA" id="ARBA00022741"/>
    </source>
</evidence>
<feature type="compositionally biased region" description="Basic and acidic residues" evidence="14">
    <location>
        <begin position="1143"/>
        <end position="1164"/>
    </location>
</feature>
<dbReference type="Pfam" id="PF21255">
    <property type="entry name" value="DNMT3_ADD_GATA1-like"/>
    <property type="match status" value="1"/>
</dbReference>
<feature type="compositionally biased region" description="Basic residues" evidence="14">
    <location>
        <begin position="1201"/>
        <end position="1210"/>
    </location>
</feature>
<dbReference type="PANTHER" id="PTHR46357:SF1">
    <property type="entry name" value="TRANSCRIPTIONAL REGULATOR ATRX"/>
    <property type="match status" value="1"/>
</dbReference>
<feature type="compositionally biased region" description="Polar residues" evidence="14">
    <location>
        <begin position="187"/>
        <end position="196"/>
    </location>
</feature>
<dbReference type="GO" id="GO:0005524">
    <property type="term" value="F:ATP binding"/>
    <property type="evidence" value="ECO:0007669"/>
    <property type="project" value="UniProtKB-KW"/>
</dbReference>
<feature type="compositionally biased region" description="Basic and acidic residues" evidence="14">
    <location>
        <begin position="242"/>
        <end position="256"/>
    </location>
</feature>
<evidence type="ECO:0000256" key="9">
    <source>
        <dbReference type="ARBA" id="ARBA00022840"/>
    </source>
</evidence>
<comment type="similarity">
    <text evidence="2">Belongs to the SNF2/RAD54 helicase family.</text>
</comment>
<evidence type="ECO:0000259" key="15">
    <source>
        <dbReference type="PROSITE" id="PS51533"/>
    </source>
</evidence>
<dbReference type="GO" id="GO:0006281">
    <property type="term" value="P:DNA repair"/>
    <property type="evidence" value="ECO:0007669"/>
    <property type="project" value="UniProtKB-KW"/>
</dbReference>
<keyword evidence="4" id="KW-0547">Nucleotide-binding</keyword>
<dbReference type="GO" id="GO:0031297">
    <property type="term" value="P:replication fork processing"/>
    <property type="evidence" value="ECO:0007669"/>
    <property type="project" value="TreeGrafter"/>
</dbReference>
<feature type="compositionally biased region" description="Basic residues" evidence="14">
    <location>
        <begin position="1054"/>
        <end position="1064"/>
    </location>
</feature>
<feature type="compositionally biased region" description="Basic and acidic residues" evidence="14">
    <location>
        <begin position="784"/>
        <end position="794"/>
    </location>
</feature>
<evidence type="ECO:0000256" key="12">
    <source>
        <dbReference type="ARBA" id="ARBA00023242"/>
    </source>
</evidence>
<feature type="compositionally biased region" description="Basic and acidic residues" evidence="14">
    <location>
        <begin position="163"/>
        <end position="175"/>
    </location>
</feature>
<comment type="caution">
    <text evidence="16">The sequence shown here is derived from an EMBL/GenBank/DDBJ whole genome shotgun (WGS) entry which is preliminary data.</text>
</comment>
<dbReference type="Pfam" id="PF17981">
    <property type="entry name" value="ADD_ATRX"/>
    <property type="match status" value="1"/>
</dbReference>
<dbReference type="PANTHER" id="PTHR46357">
    <property type="entry name" value="TRANSCRIPTIONAL REGULATOR ATRX"/>
    <property type="match status" value="1"/>
</dbReference>
<evidence type="ECO:0000256" key="14">
    <source>
        <dbReference type="SAM" id="MobiDB-lite"/>
    </source>
</evidence>
<feature type="compositionally biased region" description="Acidic residues" evidence="14">
    <location>
        <begin position="1310"/>
        <end position="1324"/>
    </location>
</feature>
<feature type="compositionally biased region" description="Acidic residues" evidence="14">
    <location>
        <begin position="1384"/>
        <end position="1396"/>
    </location>
</feature>
<feature type="compositionally biased region" description="Acidic residues" evidence="14">
    <location>
        <begin position="1272"/>
        <end position="1281"/>
    </location>
</feature>
<feature type="compositionally biased region" description="Basic and acidic residues" evidence="14">
    <location>
        <begin position="1066"/>
        <end position="1077"/>
    </location>
</feature>
<feature type="compositionally biased region" description="Polar residues" evidence="14">
    <location>
        <begin position="851"/>
        <end position="869"/>
    </location>
</feature>
<keyword evidence="10" id="KW-0238">DNA-binding</keyword>
<dbReference type="GO" id="GO:0031490">
    <property type="term" value="F:chromatin DNA binding"/>
    <property type="evidence" value="ECO:0007669"/>
    <property type="project" value="TreeGrafter"/>
</dbReference>
<dbReference type="InterPro" id="IPR049554">
    <property type="entry name" value="DNMT3_ADD_PHD"/>
</dbReference>
<keyword evidence="11" id="KW-0234">DNA repair</keyword>
<evidence type="ECO:0000256" key="10">
    <source>
        <dbReference type="ARBA" id="ARBA00023125"/>
    </source>
</evidence>
<dbReference type="Gene3D" id="3.30.40.10">
    <property type="entry name" value="Zinc/RING finger domain, C3HC4 (zinc finger)"/>
    <property type="match status" value="1"/>
</dbReference>
<evidence type="ECO:0000256" key="2">
    <source>
        <dbReference type="ARBA" id="ARBA00007025"/>
    </source>
</evidence>
<feature type="compositionally biased region" description="Acidic residues" evidence="14">
    <location>
        <begin position="1165"/>
        <end position="1174"/>
    </location>
</feature>
<feature type="region of interest" description="Disordered" evidence="14">
    <location>
        <begin position="1243"/>
        <end position="1436"/>
    </location>
</feature>
<feature type="region of interest" description="Disordered" evidence="14">
    <location>
        <begin position="629"/>
        <end position="1223"/>
    </location>
</feature>
<dbReference type="InterPro" id="IPR025766">
    <property type="entry name" value="ADD"/>
</dbReference>
<evidence type="ECO:0000256" key="8">
    <source>
        <dbReference type="ARBA" id="ARBA00022833"/>
    </source>
</evidence>
<evidence type="ECO:0000256" key="11">
    <source>
        <dbReference type="ARBA" id="ARBA00023204"/>
    </source>
</evidence>
<keyword evidence="9" id="KW-0067">ATP-binding</keyword>
<feature type="region of interest" description="Disordered" evidence="14">
    <location>
        <begin position="151"/>
        <end position="175"/>
    </location>
</feature>
<feature type="compositionally biased region" description="Basic and acidic residues" evidence="14">
    <location>
        <begin position="690"/>
        <end position="725"/>
    </location>
</feature>
<dbReference type="CDD" id="cd11726">
    <property type="entry name" value="ADDz_ATRX"/>
    <property type="match status" value="1"/>
</dbReference>
<evidence type="ECO:0000256" key="3">
    <source>
        <dbReference type="ARBA" id="ARBA00022723"/>
    </source>
</evidence>
<evidence type="ECO:0000256" key="5">
    <source>
        <dbReference type="ARBA" id="ARBA00022763"/>
    </source>
</evidence>
<dbReference type="GO" id="GO:0016787">
    <property type="term" value="F:hydrolase activity"/>
    <property type="evidence" value="ECO:0007669"/>
    <property type="project" value="UniProtKB-KW"/>
</dbReference>
<feature type="region of interest" description="Disordered" evidence="14">
    <location>
        <begin position="187"/>
        <end position="215"/>
    </location>
</feature>
<keyword evidence="5" id="KW-0227">DNA damage</keyword>